<evidence type="ECO:0000256" key="4">
    <source>
        <dbReference type="PROSITE-ProRule" id="PRU10007"/>
    </source>
</evidence>
<dbReference type="EMBL" id="JBHULZ010000023">
    <property type="protein sequence ID" value="MFD2697177.1"/>
    <property type="molecule type" value="Genomic_DNA"/>
</dbReference>
<organism evidence="7 8">
    <name type="scientific">Mesonia sediminis</name>
    <dbReference type="NCBI Taxonomy" id="1703946"/>
    <lineage>
        <taxon>Bacteria</taxon>
        <taxon>Pseudomonadati</taxon>
        <taxon>Bacteroidota</taxon>
        <taxon>Flavobacteriia</taxon>
        <taxon>Flavobacteriales</taxon>
        <taxon>Flavobacteriaceae</taxon>
        <taxon>Mesonia</taxon>
    </lineage>
</organism>
<dbReference type="InterPro" id="IPR016161">
    <property type="entry name" value="Ald_DH/histidinol_DH"/>
</dbReference>
<dbReference type="PANTHER" id="PTHR43570">
    <property type="entry name" value="ALDEHYDE DEHYDROGENASE"/>
    <property type="match status" value="1"/>
</dbReference>
<feature type="domain" description="Aldehyde dehydrogenase" evidence="6">
    <location>
        <begin position="9"/>
        <end position="428"/>
    </location>
</feature>
<dbReference type="InterPro" id="IPR015590">
    <property type="entry name" value="Aldehyde_DH_dom"/>
</dbReference>
<dbReference type="PROSITE" id="PS00070">
    <property type="entry name" value="ALDEHYDE_DEHYDR_CYS"/>
    <property type="match status" value="1"/>
</dbReference>
<evidence type="ECO:0000313" key="8">
    <source>
        <dbReference type="Proteomes" id="UP001597357"/>
    </source>
</evidence>
<evidence type="ECO:0000256" key="3">
    <source>
        <dbReference type="PIRNR" id="PIRNR036492"/>
    </source>
</evidence>
<proteinExistence type="inferred from homology"/>
<accession>A0ABW5SER6</accession>
<dbReference type="PIRSF" id="PIRSF036492">
    <property type="entry name" value="ALDH"/>
    <property type="match status" value="1"/>
</dbReference>
<dbReference type="Proteomes" id="UP001597357">
    <property type="component" value="Unassembled WGS sequence"/>
</dbReference>
<comment type="similarity">
    <text evidence="1 3 5">Belongs to the aldehyde dehydrogenase family.</text>
</comment>
<dbReference type="PROSITE" id="PS00687">
    <property type="entry name" value="ALDEHYDE_DEHYDR_GLU"/>
    <property type="match status" value="1"/>
</dbReference>
<evidence type="ECO:0000256" key="1">
    <source>
        <dbReference type="ARBA" id="ARBA00009986"/>
    </source>
</evidence>
<dbReference type="InterPro" id="IPR016162">
    <property type="entry name" value="Ald_DH_N"/>
</dbReference>
<keyword evidence="2 3" id="KW-0560">Oxidoreductase</keyword>
<dbReference type="PANTHER" id="PTHR43570:SF16">
    <property type="entry name" value="ALDEHYDE DEHYDROGENASE TYPE III, ISOFORM Q"/>
    <property type="match status" value="1"/>
</dbReference>
<protein>
    <recommendedName>
        <fullName evidence="3">Aldehyde dehydrogenase</fullName>
    </recommendedName>
</protein>
<evidence type="ECO:0000256" key="2">
    <source>
        <dbReference type="ARBA" id="ARBA00023002"/>
    </source>
</evidence>
<dbReference type="InterPro" id="IPR016163">
    <property type="entry name" value="Ald_DH_C"/>
</dbReference>
<keyword evidence="8" id="KW-1185">Reference proteome</keyword>
<evidence type="ECO:0000259" key="6">
    <source>
        <dbReference type="Pfam" id="PF00171"/>
    </source>
</evidence>
<evidence type="ECO:0000256" key="5">
    <source>
        <dbReference type="RuleBase" id="RU003345"/>
    </source>
</evidence>
<dbReference type="InterPro" id="IPR016160">
    <property type="entry name" value="Ald_DH_CS_CYS"/>
</dbReference>
<comment type="caution">
    <text evidence="7">The sequence shown here is derived from an EMBL/GenBank/DDBJ whole genome shotgun (WGS) entry which is preliminary data.</text>
</comment>
<dbReference type="Gene3D" id="3.40.309.10">
    <property type="entry name" value="Aldehyde Dehydrogenase, Chain A, domain 2"/>
    <property type="match status" value="1"/>
</dbReference>
<dbReference type="InterPro" id="IPR029510">
    <property type="entry name" value="Ald_DH_CS_GLU"/>
</dbReference>
<dbReference type="Gene3D" id="3.40.605.10">
    <property type="entry name" value="Aldehyde Dehydrogenase, Chain A, domain 1"/>
    <property type="match status" value="1"/>
</dbReference>
<dbReference type="Pfam" id="PF00171">
    <property type="entry name" value="Aldedh"/>
    <property type="match status" value="1"/>
</dbReference>
<evidence type="ECO:0000313" key="7">
    <source>
        <dbReference type="EMBL" id="MFD2697177.1"/>
    </source>
</evidence>
<dbReference type="RefSeq" id="WP_379044556.1">
    <property type="nucleotide sequence ID" value="NZ_JBHULZ010000023.1"/>
</dbReference>
<reference evidence="8" key="1">
    <citation type="journal article" date="2019" name="Int. J. Syst. Evol. Microbiol.">
        <title>The Global Catalogue of Microorganisms (GCM) 10K type strain sequencing project: providing services to taxonomists for standard genome sequencing and annotation.</title>
        <authorList>
            <consortium name="The Broad Institute Genomics Platform"/>
            <consortium name="The Broad Institute Genome Sequencing Center for Infectious Disease"/>
            <person name="Wu L."/>
            <person name="Ma J."/>
        </authorList>
    </citation>
    <scope>NUCLEOTIDE SEQUENCE [LARGE SCALE GENOMIC DNA]</scope>
    <source>
        <strain evidence="8">KCTC 42255</strain>
    </source>
</reference>
<sequence length="461" mass="52706">MNQQDLEAVFKCQSDLIARNESISVKERVKLLRSLKKEIQKKESSIITALKKDFHKPYFETMITEVLVVYKELNLFIKNLEHWAKPKKVKSSWLNFPSRAQLVPKAYGQVLIISPWNYPFQLAMNPLIGAIAAGNRVVLKPSEHSAATSNILATIIAKVFEPLHVKVVIGDQEVAQELLQFKWDFIFFTGSTSVGKIIQQRAAKSLIPTVLELGGKNPCIVDETANIELSAKRIVWGKFINAGQTCIAPDYILVQQKVKGKLIEAITKHLKQFYQNLNPESEDYAHIINEKHFNRLTNYLVDLKVLYGGKHDKTYRFIAPTLVDEPPNNHPILNEEIFGPILPILGFEEIASLKKVIQKNKNPLASYIFSRNKDNIRLIGESFLSGGLVINDVLIHFVNDRLPFGGVGDSGLGHYHGKHSFECFSHLQSKVIRKNYWDPPFRYPPYFEKEKWLQKIKKLFF</sequence>
<feature type="active site" evidence="4">
    <location>
        <position position="212"/>
    </location>
</feature>
<dbReference type="InterPro" id="IPR012394">
    <property type="entry name" value="Aldehyde_DH_NAD(P)"/>
</dbReference>
<name>A0ABW5SER6_9FLAO</name>
<gene>
    <name evidence="7" type="ORF">ACFSQ0_04160</name>
</gene>
<dbReference type="SUPFAM" id="SSF53720">
    <property type="entry name" value="ALDH-like"/>
    <property type="match status" value="1"/>
</dbReference>